<dbReference type="PANTHER" id="PTHR36920:SF1">
    <property type="entry name" value="OUTER MEMBRANE PROTEIN W"/>
    <property type="match status" value="1"/>
</dbReference>
<dbReference type="SUPFAM" id="SSF56925">
    <property type="entry name" value="OMPA-like"/>
    <property type="match status" value="1"/>
</dbReference>
<feature type="signal peptide" evidence="1">
    <location>
        <begin position="1"/>
        <end position="23"/>
    </location>
</feature>
<evidence type="ECO:0000313" key="2">
    <source>
        <dbReference type="EMBL" id="MFC6441710.1"/>
    </source>
</evidence>
<dbReference type="EMBL" id="JBHSUS010000001">
    <property type="protein sequence ID" value="MFC6441710.1"/>
    <property type="molecule type" value="Genomic_DNA"/>
</dbReference>
<protein>
    <submittedName>
        <fullName evidence="2">OmpW family protein</fullName>
    </submittedName>
</protein>
<name>A0ABW1XSK9_9ALTE</name>
<accession>A0ABW1XSK9</accession>
<keyword evidence="3" id="KW-1185">Reference proteome</keyword>
<comment type="caution">
    <text evidence="2">The sequence shown here is derived from an EMBL/GenBank/DDBJ whole genome shotgun (WGS) entry which is preliminary data.</text>
</comment>
<evidence type="ECO:0000256" key="1">
    <source>
        <dbReference type="SAM" id="SignalP"/>
    </source>
</evidence>
<feature type="chain" id="PRO_5046635843" evidence="1">
    <location>
        <begin position="24"/>
        <end position="221"/>
    </location>
</feature>
<keyword evidence="1" id="KW-0732">Signal</keyword>
<dbReference type="InterPro" id="IPR011250">
    <property type="entry name" value="OMP/PagP_B-barrel"/>
</dbReference>
<proteinExistence type="predicted"/>
<sequence length="221" mass="23464">MKKSILTLALTAGLAAVSGVAAAYDAGDLILRAGYTNVAPNDDSGAVLVDGADSGLTVGVDDNAQLGLNIVYFYDNNWAIEVLAATPFSHDIIVHTPDGNAKLAETKHLPPTVSALYFFNDKDAAFQPYAGVGVNYTVFFDEDFTSTFKDAGFSDLDLDSSFGLAAQVGFDYKLNDNWMVNASVRYIDIDTTANFSAGAAKGKVDVDINPTVVSLMVGYKF</sequence>
<organism evidence="2 3">
    <name type="scientific">Pseudobowmanella zhangzhouensis</name>
    <dbReference type="NCBI Taxonomy" id="1537679"/>
    <lineage>
        <taxon>Bacteria</taxon>
        <taxon>Pseudomonadati</taxon>
        <taxon>Pseudomonadota</taxon>
        <taxon>Gammaproteobacteria</taxon>
        <taxon>Alteromonadales</taxon>
        <taxon>Alteromonadaceae</taxon>
    </lineage>
</organism>
<reference evidence="3" key="1">
    <citation type="journal article" date="2019" name="Int. J. Syst. Evol. Microbiol.">
        <title>The Global Catalogue of Microorganisms (GCM) 10K type strain sequencing project: providing services to taxonomists for standard genome sequencing and annotation.</title>
        <authorList>
            <consortium name="The Broad Institute Genomics Platform"/>
            <consortium name="The Broad Institute Genome Sequencing Center for Infectious Disease"/>
            <person name="Wu L."/>
            <person name="Ma J."/>
        </authorList>
    </citation>
    <scope>NUCLEOTIDE SEQUENCE [LARGE SCALE GENOMIC DNA]</scope>
    <source>
        <strain evidence="3">CGMCC 1.16031</strain>
    </source>
</reference>
<dbReference type="PANTHER" id="PTHR36920">
    <property type="match status" value="1"/>
</dbReference>
<gene>
    <name evidence="2" type="ORF">ACFP85_16265</name>
</gene>
<dbReference type="InterPro" id="IPR005618">
    <property type="entry name" value="OMPW"/>
</dbReference>
<dbReference type="Gene3D" id="2.40.160.20">
    <property type="match status" value="1"/>
</dbReference>
<dbReference type="Proteomes" id="UP001596364">
    <property type="component" value="Unassembled WGS sequence"/>
</dbReference>
<dbReference type="RefSeq" id="WP_131257537.1">
    <property type="nucleotide sequence ID" value="NZ_JBHSUS010000001.1"/>
</dbReference>
<dbReference type="Pfam" id="PF03922">
    <property type="entry name" value="OmpW"/>
    <property type="match status" value="1"/>
</dbReference>
<evidence type="ECO:0000313" key="3">
    <source>
        <dbReference type="Proteomes" id="UP001596364"/>
    </source>
</evidence>